<dbReference type="EMBL" id="LAZR01000495">
    <property type="protein sequence ID" value="KKN66647.1"/>
    <property type="molecule type" value="Genomic_DNA"/>
</dbReference>
<evidence type="ECO:0000313" key="1">
    <source>
        <dbReference type="EMBL" id="KKN66647.1"/>
    </source>
</evidence>
<gene>
    <name evidence="1" type="ORF">LCGC14_0469820</name>
</gene>
<comment type="caution">
    <text evidence="1">The sequence shown here is derived from an EMBL/GenBank/DDBJ whole genome shotgun (WGS) entry which is preliminary data.</text>
</comment>
<organism evidence="1">
    <name type="scientific">marine sediment metagenome</name>
    <dbReference type="NCBI Taxonomy" id="412755"/>
    <lineage>
        <taxon>unclassified sequences</taxon>
        <taxon>metagenomes</taxon>
        <taxon>ecological metagenomes</taxon>
    </lineage>
</organism>
<dbReference type="AlphaFoldDB" id="A0A0F9SVH8"/>
<reference evidence="1" key="1">
    <citation type="journal article" date="2015" name="Nature">
        <title>Complex archaea that bridge the gap between prokaryotes and eukaryotes.</title>
        <authorList>
            <person name="Spang A."/>
            <person name="Saw J.H."/>
            <person name="Jorgensen S.L."/>
            <person name="Zaremba-Niedzwiedzka K."/>
            <person name="Martijn J."/>
            <person name="Lind A.E."/>
            <person name="van Eijk R."/>
            <person name="Schleper C."/>
            <person name="Guy L."/>
            <person name="Ettema T.J."/>
        </authorList>
    </citation>
    <scope>NUCLEOTIDE SEQUENCE</scope>
</reference>
<protein>
    <submittedName>
        <fullName evidence="1">Uncharacterized protein</fullName>
    </submittedName>
</protein>
<sequence length="89" mass="10272">MDSWYKPTREQRKKYLQEQAEAQKEAWGKLTTMQKIQTLDERLGPNAGAVKERAKLKVLLGKEYEAQEAKELAKERAKLAPKKKVSAKK</sequence>
<accession>A0A0F9SVH8</accession>
<name>A0A0F9SVH8_9ZZZZ</name>
<proteinExistence type="predicted"/>